<accession>A0A2S9XD29</accession>
<protein>
    <submittedName>
        <fullName evidence="3">Phage Tail Collar Domain protein</fullName>
    </submittedName>
</protein>
<evidence type="ECO:0000313" key="3">
    <source>
        <dbReference type="EMBL" id="PRP90774.1"/>
    </source>
</evidence>
<organism evidence="3 4">
    <name type="scientific">Enhygromyxa salina</name>
    <dbReference type="NCBI Taxonomy" id="215803"/>
    <lineage>
        <taxon>Bacteria</taxon>
        <taxon>Pseudomonadati</taxon>
        <taxon>Myxococcota</taxon>
        <taxon>Polyangia</taxon>
        <taxon>Nannocystales</taxon>
        <taxon>Nannocystaceae</taxon>
        <taxon>Enhygromyxa</taxon>
    </lineage>
</organism>
<reference evidence="3 4" key="1">
    <citation type="submission" date="2018-03" db="EMBL/GenBank/DDBJ databases">
        <title>Draft Genome Sequences of the Obligatory Marine Myxobacteria Enhygromyxa salina SWB005.</title>
        <authorList>
            <person name="Poehlein A."/>
            <person name="Moghaddam J.A."/>
            <person name="Harms H."/>
            <person name="Alanjari M."/>
            <person name="Koenig G.M."/>
            <person name="Daniel R."/>
            <person name="Schaeberle T.F."/>
        </authorList>
    </citation>
    <scope>NUCLEOTIDE SEQUENCE [LARGE SCALE GENOMIC DNA]</scope>
    <source>
        <strain evidence="3 4">SWB005</strain>
    </source>
</reference>
<sequence>MAFAGQLGPPNPATASPPAGGETGEYVTNPLEAWGWMLCDGRSLSTNMYPELFVALGYLYGGSGASFRIPDYRGYFLRGTDAGAGVDKDADMRTDPAGGTSNNDGVGSIQAFAVQTHEHTYLAANSAAAPADPGTTASVPPGTKTLTTGGPTSSLTPPGDVKVSKNETRPSNIYVNYIIKFTSGVLAVPR</sequence>
<dbReference type="Pfam" id="PF07484">
    <property type="entry name" value="Collar"/>
    <property type="match status" value="1"/>
</dbReference>
<dbReference type="InterPro" id="IPR011083">
    <property type="entry name" value="Phage_tail_collar_dom"/>
</dbReference>
<gene>
    <name evidence="3" type="ORF">ENSA5_62080</name>
</gene>
<evidence type="ECO:0000256" key="1">
    <source>
        <dbReference type="SAM" id="MobiDB-lite"/>
    </source>
</evidence>
<feature type="domain" description="Phage tail collar" evidence="2">
    <location>
        <begin position="35"/>
        <end position="76"/>
    </location>
</feature>
<dbReference type="EMBL" id="PVNK01000269">
    <property type="protein sequence ID" value="PRP90774.1"/>
    <property type="molecule type" value="Genomic_DNA"/>
</dbReference>
<evidence type="ECO:0000259" key="2">
    <source>
        <dbReference type="Pfam" id="PF07484"/>
    </source>
</evidence>
<feature type="compositionally biased region" description="Low complexity" evidence="1">
    <location>
        <begin position="140"/>
        <end position="159"/>
    </location>
</feature>
<proteinExistence type="predicted"/>
<dbReference type="Proteomes" id="UP000237968">
    <property type="component" value="Unassembled WGS sequence"/>
</dbReference>
<feature type="region of interest" description="Disordered" evidence="1">
    <location>
        <begin position="126"/>
        <end position="164"/>
    </location>
</feature>
<name>A0A2S9XD29_9BACT</name>
<dbReference type="AlphaFoldDB" id="A0A2S9XD29"/>
<dbReference type="InterPro" id="IPR037053">
    <property type="entry name" value="Phage_tail_collar_dom_sf"/>
</dbReference>
<feature type="region of interest" description="Disordered" evidence="1">
    <location>
        <begin position="1"/>
        <end position="24"/>
    </location>
</feature>
<dbReference type="SUPFAM" id="SSF88874">
    <property type="entry name" value="Receptor-binding domain of short tail fibre protein gp12"/>
    <property type="match status" value="1"/>
</dbReference>
<evidence type="ECO:0000313" key="4">
    <source>
        <dbReference type="Proteomes" id="UP000237968"/>
    </source>
</evidence>
<dbReference type="Gene3D" id="3.90.1340.10">
    <property type="entry name" value="Phage tail collar domain"/>
    <property type="match status" value="1"/>
</dbReference>
<keyword evidence="4" id="KW-1185">Reference proteome</keyword>
<comment type="caution">
    <text evidence="3">The sequence shown here is derived from an EMBL/GenBank/DDBJ whole genome shotgun (WGS) entry which is preliminary data.</text>
</comment>